<dbReference type="Proteomes" id="UP001600424">
    <property type="component" value="Unassembled WGS sequence"/>
</dbReference>
<proteinExistence type="predicted"/>
<keyword evidence="1" id="KW-1133">Transmembrane helix</keyword>
<keyword evidence="3" id="KW-1185">Reference proteome</keyword>
<feature type="transmembrane region" description="Helical" evidence="1">
    <location>
        <begin position="108"/>
        <end position="129"/>
    </location>
</feature>
<keyword evidence="1" id="KW-0472">Membrane</keyword>
<evidence type="ECO:0000256" key="1">
    <source>
        <dbReference type="SAM" id="Phobius"/>
    </source>
</evidence>
<feature type="transmembrane region" description="Helical" evidence="1">
    <location>
        <begin position="175"/>
        <end position="200"/>
    </location>
</feature>
<feature type="transmembrane region" description="Helical" evidence="1">
    <location>
        <begin position="61"/>
        <end position="88"/>
    </location>
</feature>
<protein>
    <submittedName>
        <fullName evidence="2">Uncharacterized protein</fullName>
    </submittedName>
</protein>
<keyword evidence="1" id="KW-0812">Transmembrane</keyword>
<accession>A0ABW6J3I4</accession>
<comment type="caution">
    <text evidence="2">The sequence shown here is derived from an EMBL/GenBank/DDBJ whole genome shotgun (WGS) entry which is preliminary data.</text>
</comment>
<feature type="transmembrane region" description="Helical" evidence="1">
    <location>
        <begin position="21"/>
        <end position="46"/>
    </location>
</feature>
<evidence type="ECO:0000313" key="3">
    <source>
        <dbReference type="Proteomes" id="UP001600424"/>
    </source>
</evidence>
<name>A0ABW6J3I4_STRWE</name>
<feature type="transmembrane region" description="Helical" evidence="1">
    <location>
        <begin position="135"/>
        <end position="154"/>
    </location>
</feature>
<organism evidence="2 3">
    <name type="scientific">Streptomyces wedmorensis</name>
    <dbReference type="NCBI Taxonomy" id="43759"/>
    <lineage>
        <taxon>Bacteria</taxon>
        <taxon>Bacillati</taxon>
        <taxon>Actinomycetota</taxon>
        <taxon>Actinomycetes</taxon>
        <taxon>Kitasatosporales</taxon>
        <taxon>Streptomycetaceae</taxon>
        <taxon>Streptomyces</taxon>
    </lineage>
</organism>
<evidence type="ECO:0000313" key="2">
    <source>
        <dbReference type="EMBL" id="MFE5984485.1"/>
    </source>
</evidence>
<dbReference type="RefSeq" id="WP_386256041.1">
    <property type="nucleotide sequence ID" value="NZ_JBHTRV010000034.1"/>
</dbReference>
<gene>
    <name evidence="2" type="ORF">ACFQ63_32915</name>
</gene>
<reference evidence="2 3" key="1">
    <citation type="submission" date="2024-09" db="EMBL/GenBank/DDBJ databases">
        <title>The Natural Products Discovery Center: Release of the First 8490 Sequenced Strains for Exploring Actinobacteria Biosynthetic Diversity.</title>
        <authorList>
            <person name="Kalkreuter E."/>
            <person name="Kautsar S.A."/>
            <person name="Yang D."/>
            <person name="Bader C.D."/>
            <person name="Teijaro C.N."/>
            <person name="Fluegel L."/>
            <person name="Davis C.M."/>
            <person name="Simpson J.R."/>
            <person name="Lauterbach L."/>
            <person name="Steele A.D."/>
            <person name="Gui C."/>
            <person name="Meng S."/>
            <person name="Li G."/>
            <person name="Viehrig K."/>
            <person name="Ye F."/>
            <person name="Su P."/>
            <person name="Kiefer A.F."/>
            <person name="Nichols A."/>
            <person name="Cepeda A.J."/>
            <person name="Yan W."/>
            <person name="Fan B."/>
            <person name="Jiang Y."/>
            <person name="Adhikari A."/>
            <person name="Zheng C.-J."/>
            <person name="Schuster L."/>
            <person name="Cowan T.M."/>
            <person name="Smanski M.J."/>
            <person name="Chevrette M.G."/>
            <person name="De Carvalho L.P.S."/>
            <person name="Shen B."/>
        </authorList>
    </citation>
    <scope>NUCLEOTIDE SEQUENCE [LARGE SCALE GENOMIC DNA]</scope>
    <source>
        <strain evidence="2 3">NPDC056472</strain>
    </source>
</reference>
<sequence>MRSEMQSRVPERRQAHPNDRFGAVVAACATVLFTEAVIGLIAAYVWGRTQEGPSTPINPMALLLLVVAAPFLVAAVYVFSSLLTVSAVSPLLRAAAWLGRRFSGRETWWWVPVATAAATAPPVLAGAILTDTGPLAGLAGWLAATAALTAPALVARRLLLPNRPRLSGRAMFWRVAAFGTLASVGAFTLAGIALSAGIGYEPPLLNAEQAAGTYSDGRGGTLTLTADGRATVSRLHTFDFSSPGEPLVRECSGIGAWSRGPADGPYVQQVDVSVDACPVDIDGFDVHGTREAPKLYATVGDPDAGEFYVLRRD</sequence>
<dbReference type="EMBL" id="JBHTRV010000034">
    <property type="protein sequence ID" value="MFE5984485.1"/>
    <property type="molecule type" value="Genomic_DNA"/>
</dbReference>